<dbReference type="SUPFAM" id="SSF49695">
    <property type="entry name" value="gamma-Crystallin-like"/>
    <property type="match status" value="2"/>
</dbReference>
<feature type="domain" description="Beta/gamma crystallin 'Greek key'" evidence="4">
    <location>
        <begin position="115"/>
        <end position="155"/>
    </location>
</feature>
<reference evidence="5 6" key="1">
    <citation type="submission" date="2022-06" db="EMBL/GenBank/DDBJ databases">
        <title>Ideonella sp. NS12-5 Genome sequencing and assembly.</title>
        <authorList>
            <person name="Jung Y."/>
        </authorList>
    </citation>
    <scope>NUCLEOTIDE SEQUENCE [LARGE SCALE GENOMIC DNA]</scope>
    <source>
        <strain evidence="5 6">NS12-5</strain>
    </source>
</reference>
<comment type="similarity">
    <text evidence="1">Belongs to the beta/gamma-crystallin family.</text>
</comment>
<dbReference type="InterPro" id="IPR001064">
    <property type="entry name" value="Beta/gamma_crystallin"/>
</dbReference>
<dbReference type="PANTHER" id="PTHR11818">
    <property type="entry name" value="BETA/GAMMA CRYSTALLIN"/>
    <property type="match status" value="1"/>
</dbReference>
<keyword evidence="2" id="KW-0677">Repeat</keyword>
<organism evidence="5 6">
    <name type="scientific">Ideonella oryzae</name>
    <dbReference type="NCBI Taxonomy" id="2937441"/>
    <lineage>
        <taxon>Bacteria</taxon>
        <taxon>Pseudomonadati</taxon>
        <taxon>Pseudomonadota</taxon>
        <taxon>Betaproteobacteria</taxon>
        <taxon>Burkholderiales</taxon>
        <taxon>Sphaerotilaceae</taxon>
        <taxon>Ideonella</taxon>
    </lineage>
</organism>
<dbReference type="RefSeq" id="WP_252770628.1">
    <property type="nucleotide sequence ID" value="NZ_JAMXMC010000008.1"/>
</dbReference>
<dbReference type="PROSITE" id="PS50915">
    <property type="entry name" value="CRYSTALLIN_BETA_GAMMA"/>
    <property type="match status" value="4"/>
</dbReference>
<accession>A0ABT1BP68</accession>
<protein>
    <submittedName>
        <fullName evidence="5">Beta/gamma crystallin family protein</fullName>
    </submittedName>
</protein>
<dbReference type="Proteomes" id="UP001204851">
    <property type="component" value="Unassembled WGS sequence"/>
</dbReference>
<dbReference type="Gene3D" id="2.60.20.10">
    <property type="entry name" value="Crystallins"/>
    <property type="match status" value="3"/>
</dbReference>
<dbReference type="EMBL" id="JAMXMC010000008">
    <property type="protein sequence ID" value="MCO5978018.1"/>
    <property type="molecule type" value="Genomic_DNA"/>
</dbReference>
<dbReference type="Pfam" id="PF00030">
    <property type="entry name" value="Crystall"/>
    <property type="match status" value="3"/>
</dbReference>
<evidence type="ECO:0000313" key="6">
    <source>
        <dbReference type="Proteomes" id="UP001204851"/>
    </source>
</evidence>
<feature type="chain" id="PRO_5047214720" evidence="3">
    <location>
        <begin position="21"/>
        <end position="297"/>
    </location>
</feature>
<keyword evidence="6" id="KW-1185">Reference proteome</keyword>
<gene>
    <name evidence="5" type="ORF">M0L44_15020</name>
</gene>
<comment type="caution">
    <text evidence="5">The sequence shown here is derived from an EMBL/GenBank/DDBJ whole genome shotgun (WGS) entry which is preliminary data.</text>
</comment>
<evidence type="ECO:0000256" key="3">
    <source>
        <dbReference type="SAM" id="SignalP"/>
    </source>
</evidence>
<evidence type="ECO:0000256" key="1">
    <source>
        <dbReference type="ARBA" id="ARBA00009646"/>
    </source>
</evidence>
<feature type="domain" description="Beta/gamma crystallin 'Greek key'" evidence="4">
    <location>
        <begin position="61"/>
        <end position="102"/>
    </location>
</feature>
<dbReference type="InterPro" id="IPR011024">
    <property type="entry name" value="G_crystallin-like"/>
</dbReference>
<feature type="signal peptide" evidence="3">
    <location>
        <begin position="1"/>
        <end position="20"/>
    </location>
</feature>
<sequence length="297" mass="32661">MFKPWMGAVAVLLATSAAHADVTLYQDDNFQGRSFASSGEIADLKRLQFNDRASSVIVHGERWTLCSDAEFRGQCVSLAPGRYPTLRAMGLNDRLSSLRPEGGGWGGGWGQDGQGTVVLYENDDFNGRSLDASQGVDDLQPRGFNDRVSSIVIRRGLWEFCSDADYRGQCITLGPGRYPNLRTWSLNDKLSSVRRVNGGGTGATGGQWSAIQLYEHADFGGRSLDASRGVDDLGRTDLNDRISSVVIRWGRWELCSDAYFRGRCITLGPGQYADLQRWDFNDTLSSVRPAGWSPSND</sequence>
<dbReference type="SMART" id="SM00247">
    <property type="entry name" value="XTALbg"/>
    <property type="match status" value="3"/>
</dbReference>
<dbReference type="InterPro" id="IPR050252">
    <property type="entry name" value="Beta/Gamma-Crystallin"/>
</dbReference>
<name>A0ABT1BP68_9BURK</name>
<dbReference type="PANTHER" id="PTHR11818:SF42">
    <property type="entry name" value="VOLTAGE-GATED HYDROGEN CHANNEL 1"/>
    <property type="match status" value="1"/>
</dbReference>
<evidence type="ECO:0000256" key="2">
    <source>
        <dbReference type="ARBA" id="ARBA00022737"/>
    </source>
</evidence>
<proteinExistence type="inferred from homology"/>
<keyword evidence="3" id="KW-0732">Signal</keyword>
<evidence type="ECO:0000313" key="5">
    <source>
        <dbReference type="EMBL" id="MCO5978018.1"/>
    </source>
</evidence>
<feature type="domain" description="Beta/gamma crystallin 'Greek key'" evidence="4">
    <location>
        <begin position="156"/>
        <end position="197"/>
    </location>
</feature>
<feature type="domain" description="Beta/gamma crystallin 'Greek key'" evidence="4">
    <location>
        <begin position="250"/>
        <end position="291"/>
    </location>
</feature>
<evidence type="ECO:0000259" key="4">
    <source>
        <dbReference type="PROSITE" id="PS50915"/>
    </source>
</evidence>